<keyword evidence="2" id="KW-0472">Membrane</keyword>
<name>A0A3A8GPJ5_9GAMM</name>
<evidence type="ECO:0000256" key="2">
    <source>
        <dbReference type="SAM" id="Phobius"/>
    </source>
</evidence>
<evidence type="ECO:0000313" key="8">
    <source>
        <dbReference type="Proteomes" id="UP000281084"/>
    </source>
</evidence>
<dbReference type="RefSeq" id="WP_106986140.1">
    <property type="nucleotide sequence ID" value="NZ_CP035934.2"/>
</dbReference>
<reference evidence="6 7" key="1">
    <citation type="submission" date="2018-09" db="EMBL/GenBank/DDBJ databases">
        <title>The draft genome of Acinetobacter sp. strains.</title>
        <authorList>
            <person name="Qin J."/>
            <person name="Feng Y."/>
            <person name="Zong Z."/>
        </authorList>
    </citation>
    <scope>NUCLEOTIDE SEQUENCE [LARGE SCALE GENOMIC DNA]</scope>
    <source>
        <strain evidence="5 7">WCHAc060001</strain>
        <strain evidence="4 6">WCHAc060003</strain>
    </source>
</reference>
<evidence type="ECO:0000313" key="6">
    <source>
        <dbReference type="Proteomes" id="UP000267166"/>
    </source>
</evidence>
<sequence>MEIGVVLMMLVTVAVVIGVSVMSYKMLVNVRKQEALERKQAGAPERQLHPKIKQQQDQNNK</sequence>
<keyword evidence="7" id="KW-1185">Reference proteome</keyword>
<evidence type="ECO:0000313" key="4">
    <source>
        <dbReference type="EMBL" id="RLL33057.1"/>
    </source>
</evidence>
<comment type="caution">
    <text evidence="3">The sequence shown here is derived from an EMBL/GenBank/DDBJ whole genome shotgun (WGS) entry which is preliminary data.</text>
</comment>
<evidence type="ECO:0000256" key="1">
    <source>
        <dbReference type="SAM" id="MobiDB-lite"/>
    </source>
</evidence>
<accession>A0A498D8V0</accession>
<keyword evidence="2" id="KW-1133">Transmembrane helix</keyword>
<protein>
    <submittedName>
        <fullName evidence="3">Uncharacterized protein</fullName>
    </submittedName>
</protein>
<proteinExistence type="predicted"/>
<dbReference type="EMBL" id="RCHD01000035">
    <property type="protein sequence ID" value="RLL33057.1"/>
    <property type="molecule type" value="Genomic_DNA"/>
</dbReference>
<evidence type="ECO:0000313" key="3">
    <source>
        <dbReference type="EMBL" id="RKG55751.1"/>
    </source>
</evidence>
<dbReference type="Proteomes" id="UP000267166">
    <property type="component" value="Unassembled WGS sequence"/>
</dbReference>
<dbReference type="EMBL" id="RCHE01000031">
    <property type="protein sequence ID" value="RLL41963.1"/>
    <property type="molecule type" value="Genomic_DNA"/>
</dbReference>
<evidence type="ECO:0000313" key="5">
    <source>
        <dbReference type="EMBL" id="RLL41963.1"/>
    </source>
</evidence>
<organism evidence="3 8">
    <name type="scientific">Acinetobacter cumulans</name>
    <dbReference type="NCBI Taxonomy" id="2136182"/>
    <lineage>
        <taxon>Bacteria</taxon>
        <taxon>Pseudomonadati</taxon>
        <taxon>Pseudomonadota</taxon>
        <taxon>Gammaproteobacteria</taxon>
        <taxon>Moraxellales</taxon>
        <taxon>Moraxellaceae</taxon>
        <taxon>Acinetobacter</taxon>
    </lineage>
</organism>
<dbReference type="EMBL" id="RAXZ01000001">
    <property type="protein sequence ID" value="RKG55751.1"/>
    <property type="molecule type" value="Genomic_DNA"/>
</dbReference>
<dbReference type="AlphaFoldDB" id="A0A3A8GPJ5"/>
<evidence type="ECO:0000313" key="7">
    <source>
        <dbReference type="Proteomes" id="UP000273105"/>
    </source>
</evidence>
<feature type="region of interest" description="Disordered" evidence="1">
    <location>
        <begin position="38"/>
        <end position="61"/>
    </location>
</feature>
<dbReference type="Proteomes" id="UP000273105">
    <property type="component" value="Unassembled WGS sequence"/>
</dbReference>
<reference evidence="3 8" key="2">
    <citation type="submission" date="2018-09" db="EMBL/GenBank/DDBJ databases">
        <title>The draft genome of Acinetobacter spp. strains.</title>
        <authorList>
            <person name="Qin J."/>
            <person name="Feng Y."/>
            <person name="Zong Z."/>
        </authorList>
    </citation>
    <scope>NUCLEOTIDE SEQUENCE [LARGE SCALE GENOMIC DNA]</scope>
    <source>
        <strain evidence="3 8">WCHAc060002</strain>
    </source>
</reference>
<dbReference type="Proteomes" id="UP000281084">
    <property type="component" value="Unassembled WGS sequence"/>
</dbReference>
<gene>
    <name evidence="3" type="ORF">D7V64_01275</name>
    <name evidence="5" type="ORF">D9K79_12380</name>
    <name evidence="4" type="ORF">D9K80_13415</name>
</gene>
<feature type="transmembrane region" description="Helical" evidence="2">
    <location>
        <begin position="6"/>
        <end position="28"/>
    </location>
</feature>
<accession>A0A3A8GPJ5</accession>
<keyword evidence="2" id="KW-0812">Transmembrane</keyword>